<dbReference type="OrthoDB" id="1521973at2"/>
<dbReference type="Gene3D" id="3.40.50.300">
    <property type="entry name" value="P-loop containing nucleotide triphosphate hydrolases"/>
    <property type="match status" value="2"/>
</dbReference>
<dbReference type="InterPro" id="IPR050611">
    <property type="entry name" value="ABCF"/>
</dbReference>
<feature type="domain" description="ABC transporter" evidence="5">
    <location>
        <begin position="2"/>
        <end position="235"/>
    </location>
</feature>
<dbReference type="EMBL" id="MAYG01000001">
    <property type="protein sequence ID" value="OCA72876.1"/>
    <property type="molecule type" value="Genomic_DNA"/>
</dbReference>
<dbReference type="Proteomes" id="UP000093432">
    <property type="component" value="Unassembled WGS sequence"/>
</dbReference>
<dbReference type="SMR" id="A0A1B8ZMN8"/>
<dbReference type="InterPro" id="IPR003593">
    <property type="entry name" value="AAA+_ATPase"/>
</dbReference>
<feature type="domain" description="ABC transporter" evidence="5">
    <location>
        <begin position="338"/>
        <end position="528"/>
    </location>
</feature>
<dbReference type="InterPro" id="IPR027417">
    <property type="entry name" value="P-loop_NTPase"/>
</dbReference>
<evidence type="ECO:0000256" key="1">
    <source>
        <dbReference type="ARBA" id="ARBA00022737"/>
    </source>
</evidence>
<dbReference type="CDD" id="cd03221">
    <property type="entry name" value="ABCF_EF-3"/>
    <property type="match status" value="2"/>
</dbReference>
<dbReference type="SMART" id="SM00382">
    <property type="entry name" value="AAA"/>
    <property type="match status" value="2"/>
</dbReference>
<keyword evidence="3 6" id="KW-0067">ATP-binding</keyword>
<dbReference type="SUPFAM" id="SSF52540">
    <property type="entry name" value="P-loop containing nucleoside triphosphate hydrolases"/>
    <property type="match status" value="2"/>
</dbReference>
<dbReference type="GO" id="GO:0005524">
    <property type="term" value="F:ATP binding"/>
    <property type="evidence" value="ECO:0007669"/>
    <property type="project" value="UniProtKB-KW"/>
</dbReference>
<dbReference type="RefSeq" id="WP_065396890.1">
    <property type="nucleotide sequence ID" value="NZ_MAYG01000001.1"/>
</dbReference>
<feature type="region of interest" description="Disordered" evidence="4">
    <location>
        <begin position="246"/>
        <end position="273"/>
    </location>
</feature>
<gene>
    <name evidence="6" type="ORF">BBI00_00300</name>
</gene>
<evidence type="ECO:0000259" key="5">
    <source>
        <dbReference type="PROSITE" id="PS50893"/>
    </source>
</evidence>
<keyword evidence="2" id="KW-0547">Nucleotide-binding</keyword>
<dbReference type="InterPro" id="IPR003439">
    <property type="entry name" value="ABC_transporter-like_ATP-bd"/>
</dbReference>
<dbReference type="FunFam" id="3.40.50.300:FF:001320">
    <property type="entry name" value="Heme ABC transporter ATP-binding protein"/>
    <property type="match status" value="1"/>
</dbReference>
<sequence length="530" mass="59561">MILLHNISFGFPGGDLLFNHIQLTIPSHTKSALVGNNGMGKSTLLKLIADEIQPLNGNINVQGEIFYVPQMFGNFNHLTIAESLKIDHKLNALHHITSGEVDERYFETLNDDWDIEERSQGALQYWGLEDFELTQKLDELSGGQKTKVFLAGIQINRPDIIILDEPTNHLDLEGRRLLYELISKTDATVLIVSHDRTLLNLVDTIFELSNQGIATYGGNYDFYAGQKEVESEALQNDIHSKERALKKAKEKERETLERKQKLDARGKGKQEKSGVARIMMNTLRNNAEKNSSKLKSVHAEKISDISGDLRDLRSSVRNADQMKVNFNDSNLHSGKILISAEDINCKYSEKNLWKENLNFEIRSGDRISVKGANGSGKTTLIKLLLGDLEPSTGKISRSDFQSISIDQEYSLIGKAVTVYDFAQQFNDHALQESEVKTLLSRFLFGKETWDKNCDVLSGGERLRLLLCGLSISNKAPDMIILDEPTNNLDLQNVEILTRSIKDYHGTLLVISHDEVFLEEIGMSGEVLLES</sequence>
<evidence type="ECO:0000256" key="2">
    <source>
        <dbReference type="ARBA" id="ARBA00022741"/>
    </source>
</evidence>
<dbReference type="PROSITE" id="PS50893">
    <property type="entry name" value="ABC_TRANSPORTER_2"/>
    <property type="match status" value="2"/>
</dbReference>
<dbReference type="PANTHER" id="PTHR19211:SF6">
    <property type="entry name" value="BLL7188 PROTEIN"/>
    <property type="match status" value="1"/>
</dbReference>
<evidence type="ECO:0000313" key="7">
    <source>
        <dbReference type="Proteomes" id="UP000093432"/>
    </source>
</evidence>
<comment type="caution">
    <text evidence="6">The sequence shown here is derived from an EMBL/GenBank/DDBJ whole genome shotgun (WGS) entry which is preliminary data.</text>
</comment>
<dbReference type="STRING" id="651561.BBI00_00300"/>
<keyword evidence="1" id="KW-0677">Repeat</keyword>
<dbReference type="Pfam" id="PF00005">
    <property type="entry name" value="ABC_tran"/>
    <property type="match status" value="2"/>
</dbReference>
<proteinExistence type="predicted"/>
<evidence type="ECO:0000256" key="4">
    <source>
        <dbReference type="SAM" id="MobiDB-lite"/>
    </source>
</evidence>
<name>A0A1B8ZMN8_9FLAO</name>
<organism evidence="6 7">
    <name type="scientific">Chryseobacterium arthrosphaerae</name>
    <dbReference type="NCBI Taxonomy" id="651561"/>
    <lineage>
        <taxon>Bacteria</taxon>
        <taxon>Pseudomonadati</taxon>
        <taxon>Bacteroidota</taxon>
        <taxon>Flavobacteriia</taxon>
        <taxon>Flavobacteriales</taxon>
        <taxon>Weeksellaceae</taxon>
        <taxon>Chryseobacterium group</taxon>
        <taxon>Chryseobacterium</taxon>
    </lineage>
</organism>
<protein>
    <submittedName>
        <fullName evidence="6">ABC transporter ATP-binding protein</fullName>
    </submittedName>
</protein>
<dbReference type="GO" id="GO:0016887">
    <property type="term" value="F:ATP hydrolysis activity"/>
    <property type="evidence" value="ECO:0007669"/>
    <property type="project" value="InterPro"/>
</dbReference>
<evidence type="ECO:0000256" key="3">
    <source>
        <dbReference type="ARBA" id="ARBA00022840"/>
    </source>
</evidence>
<evidence type="ECO:0000313" key="6">
    <source>
        <dbReference type="EMBL" id="OCA72876.1"/>
    </source>
</evidence>
<dbReference type="AlphaFoldDB" id="A0A1B8ZMN8"/>
<reference evidence="7" key="1">
    <citation type="submission" date="2016-07" db="EMBL/GenBank/DDBJ databases">
        <authorList>
            <person name="Florea S."/>
            <person name="Webb J.S."/>
            <person name="Jaromczyk J."/>
            <person name="Schardl C.L."/>
        </authorList>
    </citation>
    <scope>NUCLEOTIDE SEQUENCE [LARGE SCALE GENOMIC DNA]</scope>
    <source>
        <strain evidence="7">CC-VM-7</strain>
    </source>
</reference>
<dbReference type="PANTHER" id="PTHR19211">
    <property type="entry name" value="ATP-BINDING TRANSPORT PROTEIN-RELATED"/>
    <property type="match status" value="1"/>
</dbReference>
<accession>A0A1B8ZMN8</accession>